<evidence type="ECO:0000256" key="1">
    <source>
        <dbReference type="SAM" id="MobiDB-lite"/>
    </source>
</evidence>
<evidence type="ECO:0000313" key="2">
    <source>
        <dbReference type="EMBL" id="OXU19856.1"/>
    </source>
</evidence>
<feature type="non-terminal residue" evidence="2">
    <location>
        <position position="1"/>
    </location>
</feature>
<dbReference type="EMBL" id="NNAY01003181">
    <property type="protein sequence ID" value="OXU19856.1"/>
    <property type="molecule type" value="Genomic_DNA"/>
</dbReference>
<feature type="region of interest" description="Disordered" evidence="1">
    <location>
        <begin position="1"/>
        <end position="104"/>
    </location>
</feature>
<evidence type="ECO:0000313" key="3">
    <source>
        <dbReference type="Proteomes" id="UP000215335"/>
    </source>
</evidence>
<keyword evidence="3" id="KW-1185">Reference proteome</keyword>
<dbReference type="AlphaFoldDB" id="A0A232ENE6"/>
<protein>
    <submittedName>
        <fullName evidence="2">Uncharacterized protein</fullName>
    </submittedName>
</protein>
<name>A0A232ENE6_9HYME</name>
<proteinExistence type="predicted"/>
<accession>A0A232ENE6</accession>
<feature type="compositionally biased region" description="Basic and acidic residues" evidence="1">
    <location>
        <begin position="1"/>
        <end position="11"/>
    </location>
</feature>
<dbReference type="Proteomes" id="UP000215335">
    <property type="component" value="Unassembled WGS sequence"/>
</dbReference>
<dbReference type="OrthoDB" id="6624682at2759"/>
<sequence length="143" mass="15876">LFGTREPKQPREQQQQQQQQQPTSERRSHDTGQGPLQWAAPPDYRGKSAHVSPLASPNSELMTSRPRTSLPSDVVIPETGKISRSQPRGAWGSRPLSAGPFHRPNLPEVELVRVLADSQLRPEDPAVPLIAAIKKELGKFTYD</sequence>
<reference evidence="2 3" key="1">
    <citation type="journal article" date="2017" name="Curr. Biol.">
        <title>The Evolution of Venom by Co-option of Single-Copy Genes.</title>
        <authorList>
            <person name="Martinson E.O."/>
            <person name="Mrinalini"/>
            <person name="Kelkar Y.D."/>
            <person name="Chang C.H."/>
            <person name="Werren J.H."/>
        </authorList>
    </citation>
    <scope>NUCLEOTIDE SEQUENCE [LARGE SCALE GENOMIC DNA]</scope>
    <source>
        <strain evidence="2 3">Alberta</strain>
        <tissue evidence="2">Whole body</tissue>
    </source>
</reference>
<organism evidence="2 3">
    <name type="scientific">Trichomalopsis sarcophagae</name>
    <dbReference type="NCBI Taxonomy" id="543379"/>
    <lineage>
        <taxon>Eukaryota</taxon>
        <taxon>Metazoa</taxon>
        <taxon>Ecdysozoa</taxon>
        <taxon>Arthropoda</taxon>
        <taxon>Hexapoda</taxon>
        <taxon>Insecta</taxon>
        <taxon>Pterygota</taxon>
        <taxon>Neoptera</taxon>
        <taxon>Endopterygota</taxon>
        <taxon>Hymenoptera</taxon>
        <taxon>Apocrita</taxon>
        <taxon>Proctotrupomorpha</taxon>
        <taxon>Chalcidoidea</taxon>
        <taxon>Pteromalidae</taxon>
        <taxon>Pteromalinae</taxon>
        <taxon>Trichomalopsis</taxon>
    </lineage>
</organism>
<gene>
    <name evidence="2" type="ORF">TSAR_015561</name>
</gene>
<comment type="caution">
    <text evidence="2">The sequence shown here is derived from an EMBL/GenBank/DDBJ whole genome shotgun (WGS) entry which is preliminary data.</text>
</comment>
<feature type="compositionally biased region" description="Polar residues" evidence="1">
    <location>
        <begin position="55"/>
        <end position="71"/>
    </location>
</feature>